<dbReference type="InterPro" id="IPR036097">
    <property type="entry name" value="HisK_dim/P_sf"/>
</dbReference>
<dbReference type="GO" id="GO:0030295">
    <property type="term" value="F:protein kinase activator activity"/>
    <property type="evidence" value="ECO:0007669"/>
    <property type="project" value="TreeGrafter"/>
</dbReference>
<dbReference type="InterPro" id="IPR003594">
    <property type="entry name" value="HATPase_dom"/>
</dbReference>
<sequence length="441" mass="49635">FKNISMSNFSPEARARIDAKFRELVGRMQDSVSRRSDFMASISDSSFVAEDIHNLLSHADRESDALDANRTAFEEKIEMITNKLKKGVSNLNDDTRKNLLADLDRLEIMLIENESKFYKNQNDYREIISTLKDTYFDVQNLEERLSITQQKRAEEQQLFQQRLLTTIGILIVFGVLIVLLISFSGRLRRQREALRVANEEVTTINENLEAIVVKRTLSLEQSNRELDTFLYRASHDLRSPISSILGLCHLGEKMATAELVGRVKGVVLKMDRMLKKLIETSEISQEAQKVTRFCVRGVIGEVQTRLATEIAASGVEFHVDCHDGIHLHSSATLVKTILANLVENALYFSRLRSTEHARVEVKVAAEGNTLQLTVYDNGVGIDDGIRTDVFNMFFIGHESSKGSGLGLYVARKAAQALDGKIDVTSESGRYTKFTVILPVSV</sequence>
<dbReference type="PANTHER" id="PTHR42878">
    <property type="entry name" value="TWO-COMPONENT HISTIDINE KINASE"/>
    <property type="match status" value="1"/>
</dbReference>
<comment type="caution">
    <text evidence="9">The sequence shown here is derived from an EMBL/GenBank/DDBJ whole genome shotgun (WGS) entry which is preliminary data.</text>
</comment>
<evidence type="ECO:0000256" key="7">
    <source>
        <dbReference type="SAM" id="Phobius"/>
    </source>
</evidence>
<gene>
    <name evidence="9" type="ORF">KK062_03665</name>
</gene>
<dbReference type="GO" id="GO:0007234">
    <property type="term" value="P:osmosensory signaling via phosphorelay pathway"/>
    <property type="evidence" value="ECO:0007669"/>
    <property type="project" value="TreeGrafter"/>
</dbReference>
<dbReference type="EC" id="2.7.13.3" evidence="2"/>
<keyword evidence="7" id="KW-0812">Transmembrane</keyword>
<keyword evidence="7" id="KW-0472">Membrane</keyword>
<dbReference type="RefSeq" id="WP_254082893.1">
    <property type="nucleotide sequence ID" value="NZ_JAHESE010000002.1"/>
</dbReference>
<evidence type="ECO:0000313" key="10">
    <source>
        <dbReference type="Proteomes" id="UP001319080"/>
    </source>
</evidence>
<keyword evidence="6" id="KW-0175">Coiled coil</keyword>
<dbReference type="GO" id="GO:0000156">
    <property type="term" value="F:phosphorelay response regulator activity"/>
    <property type="evidence" value="ECO:0007669"/>
    <property type="project" value="TreeGrafter"/>
</dbReference>
<evidence type="ECO:0000313" key="9">
    <source>
        <dbReference type="EMBL" id="MBT1707301.1"/>
    </source>
</evidence>
<dbReference type="PRINTS" id="PR00344">
    <property type="entry name" value="BCTRLSENSOR"/>
</dbReference>
<dbReference type="Proteomes" id="UP001319080">
    <property type="component" value="Unassembled WGS sequence"/>
</dbReference>
<dbReference type="SUPFAM" id="SSF47384">
    <property type="entry name" value="Homodimeric domain of signal transducing histidine kinase"/>
    <property type="match status" value="1"/>
</dbReference>
<evidence type="ECO:0000256" key="2">
    <source>
        <dbReference type="ARBA" id="ARBA00012438"/>
    </source>
</evidence>
<dbReference type="GO" id="GO:0000155">
    <property type="term" value="F:phosphorelay sensor kinase activity"/>
    <property type="evidence" value="ECO:0007669"/>
    <property type="project" value="InterPro"/>
</dbReference>
<evidence type="ECO:0000256" key="6">
    <source>
        <dbReference type="SAM" id="Coils"/>
    </source>
</evidence>
<proteinExistence type="predicted"/>
<dbReference type="Pfam" id="PF02518">
    <property type="entry name" value="HATPase_c"/>
    <property type="match status" value="1"/>
</dbReference>
<keyword evidence="7" id="KW-1133">Transmembrane helix</keyword>
<evidence type="ECO:0000256" key="5">
    <source>
        <dbReference type="ARBA" id="ARBA00022777"/>
    </source>
</evidence>
<evidence type="ECO:0000259" key="8">
    <source>
        <dbReference type="PROSITE" id="PS50109"/>
    </source>
</evidence>
<organism evidence="9 10">
    <name type="scientific">Dawidia cretensis</name>
    <dbReference type="NCBI Taxonomy" id="2782350"/>
    <lineage>
        <taxon>Bacteria</taxon>
        <taxon>Pseudomonadati</taxon>
        <taxon>Bacteroidota</taxon>
        <taxon>Cytophagia</taxon>
        <taxon>Cytophagales</taxon>
        <taxon>Chryseotaleaceae</taxon>
        <taxon>Dawidia</taxon>
    </lineage>
</organism>
<dbReference type="InterPro" id="IPR005467">
    <property type="entry name" value="His_kinase_dom"/>
</dbReference>
<dbReference type="InterPro" id="IPR036890">
    <property type="entry name" value="HATPase_C_sf"/>
</dbReference>
<feature type="coiled-coil region" evidence="6">
    <location>
        <begin position="96"/>
        <end position="158"/>
    </location>
</feature>
<evidence type="ECO:0000256" key="1">
    <source>
        <dbReference type="ARBA" id="ARBA00000085"/>
    </source>
</evidence>
<dbReference type="InterPro" id="IPR004358">
    <property type="entry name" value="Sig_transdc_His_kin-like_C"/>
</dbReference>
<comment type="catalytic activity">
    <reaction evidence="1">
        <text>ATP + protein L-histidine = ADP + protein N-phospho-L-histidine.</text>
        <dbReference type="EC" id="2.7.13.3"/>
    </reaction>
</comment>
<dbReference type="CDD" id="cd00082">
    <property type="entry name" value="HisKA"/>
    <property type="match status" value="1"/>
</dbReference>
<dbReference type="SMART" id="SM00388">
    <property type="entry name" value="HisKA"/>
    <property type="match status" value="1"/>
</dbReference>
<dbReference type="PROSITE" id="PS50109">
    <property type="entry name" value="HIS_KIN"/>
    <property type="match status" value="1"/>
</dbReference>
<dbReference type="InterPro" id="IPR050351">
    <property type="entry name" value="BphY/WalK/GraS-like"/>
</dbReference>
<accession>A0AAP2DU64</accession>
<keyword evidence="10" id="KW-1185">Reference proteome</keyword>
<dbReference type="AlphaFoldDB" id="A0AAP2DU64"/>
<evidence type="ECO:0000256" key="3">
    <source>
        <dbReference type="ARBA" id="ARBA00022553"/>
    </source>
</evidence>
<dbReference type="SMART" id="SM00387">
    <property type="entry name" value="HATPase_c"/>
    <property type="match status" value="1"/>
</dbReference>
<dbReference type="InterPro" id="IPR003661">
    <property type="entry name" value="HisK_dim/P_dom"/>
</dbReference>
<dbReference type="Gene3D" id="1.10.287.130">
    <property type="match status" value="1"/>
</dbReference>
<protein>
    <recommendedName>
        <fullName evidence="2">histidine kinase</fullName>
        <ecNumber evidence="2">2.7.13.3</ecNumber>
    </recommendedName>
</protein>
<reference evidence="9 10" key="1">
    <citation type="submission" date="2021-05" db="EMBL/GenBank/DDBJ databases">
        <title>A Polyphasic approach of four new species of the genus Ohtaekwangia: Ohtaekwangia histidinii sp. nov., Ohtaekwangia cretensis sp. nov., Ohtaekwangia indiensis sp. nov., Ohtaekwangia reichenbachii sp. nov. from diverse environment.</title>
        <authorList>
            <person name="Octaviana S."/>
        </authorList>
    </citation>
    <scope>NUCLEOTIDE SEQUENCE [LARGE SCALE GENOMIC DNA]</scope>
    <source>
        <strain evidence="9 10">PWU5</strain>
    </source>
</reference>
<feature type="transmembrane region" description="Helical" evidence="7">
    <location>
        <begin position="163"/>
        <end position="183"/>
    </location>
</feature>
<dbReference type="EMBL" id="JAHESE010000002">
    <property type="protein sequence ID" value="MBT1707301.1"/>
    <property type="molecule type" value="Genomic_DNA"/>
</dbReference>
<dbReference type="PANTHER" id="PTHR42878:SF15">
    <property type="entry name" value="BACTERIOPHYTOCHROME"/>
    <property type="match status" value="1"/>
</dbReference>
<dbReference type="Gene3D" id="3.30.565.10">
    <property type="entry name" value="Histidine kinase-like ATPase, C-terminal domain"/>
    <property type="match status" value="1"/>
</dbReference>
<keyword evidence="4" id="KW-0808">Transferase</keyword>
<feature type="domain" description="Histidine kinase" evidence="8">
    <location>
        <begin position="232"/>
        <end position="441"/>
    </location>
</feature>
<keyword evidence="5 9" id="KW-0418">Kinase</keyword>
<feature type="non-terminal residue" evidence="9">
    <location>
        <position position="1"/>
    </location>
</feature>
<name>A0AAP2DU64_9BACT</name>
<keyword evidence="3" id="KW-0597">Phosphoprotein</keyword>
<dbReference type="SUPFAM" id="SSF55874">
    <property type="entry name" value="ATPase domain of HSP90 chaperone/DNA topoisomerase II/histidine kinase"/>
    <property type="match status" value="1"/>
</dbReference>
<evidence type="ECO:0000256" key="4">
    <source>
        <dbReference type="ARBA" id="ARBA00022679"/>
    </source>
</evidence>